<evidence type="ECO:0000313" key="3">
    <source>
        <dbReference type="Proteomes" id="UP001501414"/>
    </source>
</evidence>
<proteinExistence type="predicted"/>
<comment type="caution">
    <text evidence="2">The sequence shown here is derived from an EMBL/GenBank/DDBJ whole genome shotgun (WGS) entry which is preliminary data.</text>
</comment>
<sequence>MPATPDVPNWTDIVSAIGQAGGAVATAAAVIVALWLAIRERRWRRADLVAVAAERDDRDAAQARLITVACDFRDTLTGSVSVTVRNESASPVFDVRIKKVESDDPDVVSWDYDFGQMDELYDVAPTVLSASAEIRAVAWYHDGTGTPIRTFADDHATVQFTDSNGLRWTRRDTAAPVRLIDSK</sequence>
<dbReference type="Proteomes" id="UP001501414">
    <property type="component" value="Unassembled WGS sequence"/>
</dbReference>
<keyword evidence="3" id="KW-1185">Reference proteome</keyword>
<gene>
    <name evidence="2" type="ORF">GCM10009613_05540</name>
</gene>
<protein>
    <submittedName>
        <fullName evidence="2">Uncharacterized protein</fullName>
    </submittedName>
</protein>
<name>A0ABP4I4I6_9PSEU</name>
<keyword evidence="1" id="KW-0812">Transmembrane</keyword>
<dbReference type="EMBL" id="BAAAJK010000001">
    <property type="protein sequence ID" value="GAA1380737.1"/>
    <property type="molecule type" value="Genomic_DNA"/>
</dbReference>
<feature type="transmembrane region" description="Helical" evidence="1">
    <location>
        <begin position="20"/>
        <end position="38"/>
    </location>
</feature>
<evidence type="ECO:0000313" key="2">
    <source>
        <dbReference type="EMBL" id="GAA1380737.1"/>
    </source>
</evidence>
<keyword evidence="1" id="KW-0472">Membrane</keyword>
<organism evidence="2 3">
    <name type="scientific">Pseudonocardia kongjuensis</name>
    <dbReference type="NCBI Taxonomy" id="102227"/>
    <lineage>
        <taxon>Bacteria</taxon>
        <taxon>Bacillati</taxon>
        <taxon>Actinomycetota</taxon>
        <taxon>Actinomycetes</taxon>
        <taxon>Pseudonocardiales</taxon>
        <taxon>Pseudonocardiaceae</taxon>
        <taxon>Pseudonocardia</taxon>
    </lineage>
</organism>
<reference evidence="3" key="1">
    <citation type="journal article" date="2019" name="Int. J. Syst. Evol. Microbiol.">
        <title>The Global Catalogue of Microorganisms (GCM) 10K type strain sequencing project: providing services to taxonomists for standard genome sequencing and annotation.</title>
        <authorList>
            <consortium name="The Broad Institute Genomics Platform"/>
            <consortium name="The Broad Institute Genome Sequencing Center for Infectious Disease"/>
            <person name="Wu L."/>
            <person name="Ma J."/>
        </authorList>
    </citation>
    <scope>NUCLEOTIDE SEQUENCE [LARGE SCALE GENOMIC DNA]</scope>
    <source>
        <strain evidence="3">JCM 11896</strain>
    </source>
</reference>
<accession>A0ABP4I4I6</accession>
<evidence type="ECO:0000256" key="1">
    <source>
        <dbReference type="SAM" id="Phobius"/>
    </source>
</evidence>
<keyword evidence="1" id="KW-1133">Transmembrane helix</keyword>